<protein>
    <submittedName>
        <fullName evidence="7">TonB-dependent receptor</fullName>
    </submittedName>
</protein>
<feature type="signal peptide" evidence="4">
    <location>
        <begin position="1"/>
        <end position="23"/>
    </location>
</feature>
<evidence type="ECO:0000259" key="5">
    <source>
        <dbReference type="Pfam" id="PF07715"/>
    </source>
</evidence>
<dbReference type="PANTHER" id="PTHR40980">
    <property type="entry name" value="PLUG DOMAIN-CONTAINING PROTEIN"/>
    <property type="match status" value="1"/>
</dbReference>
<dbReference type="GO" id="GO:0009279">
    <property type="term" value="C:cell outer membrane"/>
    <property type="evidence" value="ECO:0007669"/>
    <property type="project" value="UniProtKB-SubCell"/>
</dbReference>
<keyword evidence="7" id="KW-0675">Receptor</keyword>
<comment type="caution">
    <text evidence="7">The sequence shown here is derived from an EMBL/GenBank/DDBJ whole genome shotgun (WGS) entry which is preliminary data.</text>
</comment>
<evidence type="ECO:0000259" key="6">
    <source>
        <dbReference type="Pfam" id="PF14905"/>
    </source>
</evidence>
<gene>
    <name evidence="7" type="ORF">H9S92_06790</name>
</gene>
<dbReference type="PANTHER" id="PTHR40980:SF4">
    <property type="entry name" value="TONB-DEPENDENT RECEPTOR-LIKE BETA-BARREL DOMAIN-CONTAINING PROTEIN"/>
    <property type="match status" value="1"/>
</dbReference>
<dbReference type="InterPro" id="IPR036942">
    <property type="entry name" value="Beta-barrel_TonB_sf"/>
</dbReference>
<organism evidence="7 8">
    <name type="scientific">Neolewinella lacunae</name>
    <dbReference type="NCBI Taxonomy" id="1517758"/>
    <lineage>
        <taxon>Bacteria</taxon>
        <taxon>Pseudomonadati</taxon>
        <taxon>Bacteroidota</taxon>
        <taxon>Saprospiria</taxon>
        <taxon>Saprospirales</taxon>
        <taxon>Lewinellaceae</taxon>
        <taxon>Neolewinella</taxon>
    </lineage>
</organism>
<dbReference type="RefSeq" id="WP_187465956.1">
    <property type="nucleotide sequence ID" value="NZ_JACSIT010000080.1"/>
</dbReference>
<evidence type="ECO:0000256" key="2">
    <source>
        <dbReference type="ARBA" id="ARBA00023136"/>
    </source>
</evidence>
<reference evidence="7" key="1">
    <citation type="submission" date="2020-08" db="EMBL/GenBank/DDBJ databases">
        <title>Lewinella bacteria from marine environments.</title>
        <authorList>
            <person name="Zhong Y."/>
        </authorList>
    </citation>
    <scope>NUCLEOTIDE SEQUENCE</scope>
    <source>
        <strain evidence="7">KCTC 42187</strain>
    </source>
</reference>
<keyword evidence="2" id="KW-0472">Membrane</keyword>
<proteinExistence type="predicted"/>
<accession>A0A923PM80</accession>
<dbReference type="InterPro" id="IPR041700">
    <property type="entry name" value="OMP_b-brl_3"/>
</dbReference>
<dbReference type="Gene3D" id="2.170.130.10">
    <property type="entry name" value="TonB-dependent receptor, plug domain"/>
    <property type="match status" value="1"/>
</dbReference>
<feature type="chain" id="PRO_5036805602" evidence="4">
    <location>
        <begin position="24"/>
        <end position="806"/>
    </location>
</feature>
<dbReference type="Proteomes" id="UP000650081">
    <property type="component" value="Unassembled WGS sequence"/>
</dbReference>
<evidence type="ECO:0000256" key="1">
    <source>
        <dbReference type="ARBA" id="ARBA00004442"/>
    </source>
</evidence>
<keyword evidence="8" id="KW-1185">Reference proteome</keyword>
<name>A0A923PM80_9BACT</name>
<dbReference type="Gene3D" id="2.40.170.20">
    <property type="entry name" value="TonB-dependent receptor, beta-barrel domain"/>
    <property type="match status" value="1"/>
</dbReference>
<sequence>MKRLYAHFLLCSFILLFGTCVRAQNNGPASKTPAPTGSVSGRVMGDGEAAAFTNVLLLKAADSSVVKLELADETGHFTFAGIVAADYFVRTSGIGIGEQNHPGFSLAAGQDLTLPDYLLQSSGTTLDAVEVVARKPFLEQKAGMLVVNVDQSITGQGGTLIDLLRKVPGVVVVGDRVSMAGKSGLTFLIDGRPTKYMDLQSLLRDMPADNIKSIEVISQPGAAFDAEGSGGVINIVLKKNSLLGTNGQVYIGGGYGELAKYRSGVDLSHRQGKVNLTGGASYNHRSWVEGLDLVRRFSDRTFLQSNTSTGTPTSYSVRGGMDYDFNDRNRAGINARYGWGSSPRNGDNRTEVVTPETHQLMESFVTNPREEKEWYSLNTDAFYRIKLDTSGQELNFDASYNRFERDTRIELKTVGADFPDRINLEPSMANIISGQVDYKKPFGEHYAFSAGVKMSRAELDNELLARVAENGGFVVDANLSNRFLYDEDIKAAYTSLRWEKGELGANIGLRYEDTRMEGYNVTVDSFNRRNFAQLFPSLSFSAPAFGPVGVSLAYSYRIERPSYYDLNPFISYLDPLTFEKGNPFLRPELIHSAQFSLTYEKQPFFNLSYDFTSDVIADVTEQDAVTGIAFQNTVNLDRFVRYGGSLFFPLDFIAKPISGYGGFQLYYNDYTSNFLGGNLDQDQWSLTAFFQVNAKLPMGWKGEVSGWYQGKGIDGIIRTNPLYGVSAGLEKDFLDDRLNLVLSGDGIIQKFFTGTIRYQEQNLDVLSTWEAPVFSAKLTYKFGNRFLKRNEGRNSSASEERGRITE</sequence>
<evidence type="ECO:0000256" key="4">
    <source>
        <dbReference type="SAM" id="SignalP"/>
    </source>
</evidence>
<evidence type="ECO:0000313" key="8">
    <source>
        <dbReference type="Proteomes" id="UP000650081"/>
    </source>
</evidence>
<keyword evidence="3" id="KW-0998">Cell outer membrane</keyword>
<keyword evidence="4" id="KW-0732">Signal</keyword>
<evidence type="ECO:0000256" key="3">
    <source>
        <dbReference type="ARBA" id="ARBA00023237"/>
    </source>
</evidence>
<dbReference type="EMBL" id="JACSIT010000080">
    <property type="protein sequence ID" value="MBC6993859.1"/>
    <property type="molecule type" value="Genomic_DNA"/>
</dbReference>
<dbReference type="Pfam" id="PF07715">
    <property type="entry name" value="Plug"/>
    <property type="match status" value="1"/>
</dbReference>
<feature type="domain" description="Outer membrane protein beta-barrel" evidence="6">
    <location>
        <begin position="386"/>
        <end position="780"/>
    </location>
</feature>
<comment type="subcellular location">
    <subcellularLocation>
        <location evidence="1">Cell outer membrane</location>
    </subcellularLocation>
</comment>
<dbReference type="InterPro" id="IPR012910">
    <property type="entry name" value="Plug_dom"/>
</dbReference>
<dbReference type="InterPro" id="IPR037066">
    <property type="entry name" value="Plug_dom_sf"/>
</dbReference>
<feature type="domain" description="TonB-dependent receptor plug" evidence="5">
    <location>
        <begin position="146"/>
        <end position="232"/>
    </location>
</feature>
<dbReference type="Pfam" id="PF14905">
    <property type="entry name" value="OMP_b-brl_3"/>
    <property type="match status" value="1"/>
</dbReference>
<dbReference type="SUPFAM" id="SSF56935">
    <property type="entry name" value="Porins"/>
    <property type="match status" value="1"/>
</dbReference>
<evidence type="ECO:0000313" key="7">
    <source>
        <dbReference type="EMBL" id="MBC6993859.1"/>
    </source>
</evidence>
<dbReference type="AlphaFoldDB" id="A0A923PM80"/>